<dbReference type="EMBL" id="CP064030">
    <property type="protein sequence ID" value="QRN54129.1"/>
    <property type="molecule type" value="Genomic_DNA"/>
</dbReference>
<keyword evidence="3 5" id="KW-1133">Transmembrane helix</keyword>
<dbReference type="RefSeq" id="WP_188796746.1">
    <property type="nucleotide sequence ID" value="NZ_BMIZ01000001.1"/>
</dbReference>
<dbReference type="Gene3D" id="1.20.1720.10">
    <property type="entry name" value="Multidrug resistance protein D"/>
    <property type="match status" value="1"/>
</dbReference>
<evidence type="ECO:0000256" key="4">
    <source>
        <dbReference type="ARBA" id="ARBA00023136"/>
    </source>
</evidence>
<feature type="domain" description="Major facilitator superfamily (MFS) profile" evidence="6">
    <location>
        <begin position="16"/>
        <end position="500"/>
    </location>
</feature>
<dbReference type="PROSITE" id="PS00216">
    <property type="entry name" value="SUGAR_TRANSPORT_1"/>
    <property type="match status" value="1"/>
</dbReference>
<evidence type="ECO:0000256" key="3">
    <source>
        <dbReference type="ARBA" id="ARBA00022989"/>
    </source>
</evidence>
<evidence type="ECO:0000313" key="7">
    <source>
        <dbReference type="EMBL" id="QRN54129.1"/>
    </source>
</evidence>
<name>A0ABX7GW82_9GAMM</name>
<dbReference type="PANTHER" id="PTHR42718">
    <property type="entry name" value="MAJOR FACILITATOR SUPERFAMILY MULTIDRUG TRANSPORTER MFSC"/>
    <property type="match status" value="1"/>
</dbReference>
<organism evidence="7 8">
    <name type="scientific">Dyella caseinilytica</name>
    <dbReference type="NCBI Taxonomy" id="1849581"/>
    <lineage>
        <taxon>Bacteria</taxon>
        <taxon>Pseudomonadati</taxon>
        <taxon>Pseudomonadota</taxon>
        <taxon>Gammaproteobacteria</taxon>
        <taxon>Lysobacterales</taxon>
        <taxon>Rhodanobacteraceae</taxon>
        <taxon>Dyella</taxon>
    </lineage>
</organism>
<dbReference type="Proteomes" id="UP000663181">
    <property type="component" value="Chromosome"/>
</dbReference>
<sequence length="513" mass="53439">MSTTTSSGARAGRWLILGAVCLAALIPPLGFTGGAVAMPAIGRELGGSPFALNWIVNGYMLAFGSTLMAAGALSDQYGRKKVFSTGVGLFVLASLLLAGVSQLPWLNLLRGAQGLAGAMILAGGTAALAQEFDGPARTRAFAMLGTTFGIGLAFGPVLTGWLIQDFGWRASFLTGAAAGVLALLLGVPKMHESRDPGATGLDWPGSISFTAALGALTLGIMQAPLHGWLSAQVTGLLSAAFALMVLFVWIERRVRRPMLDLSLFRYTRFIGVQALPLATCYCYVVLLIMLPIRFIGIEGHSELDAGWMLMTLSLPMLVVPAMAASLAHRIPAGVLCGAGLLLAAVGLLYMSRIAPGQSVWDWAVPMLLVGVGSGMPWGLMDGLSVSVVPRERAGMATGIFSTTRVAGECIGLALMSAVLVGLLQWRLHVAMPSVEIDVVNATARQLAAGNRLLAMAPWPDAAHAALITAYSEAFRWVMYVLAAITTVSALVVFGFLGKAGAAPEADANSCAVL</sequence>
<dbReference type="PROSITE" id="PS50850">
    <property type="entry name" value="MFS"/>
    <property type="match status" value="1"/>
</dbReference>
<dbReference type="InterPro" id="IPR011701">
    <property type="entry name" value="MFS"/>
</dbReference>
<dbReference type="InterPro" id="IPR020846">
    <property type="entry name" value="MFS_dom"/>
</dbReference>
<keyword evidence="4 5" id="KW-0472">Membrane</keyword>
<feature type="transmembrane region" description="Helical" evidence="5">
    <location>
        <begin position="12"/>
        <end position="31"/>
    </location>
</feature>
<protein>
    <submittedName>
        <fullName evidence="7">MFS transporter</fullName>
    </submittedName>
</protein>
<feature type="transmembrane region" description="Helical" evidence="5">
    <location>
        <begin position="169"/>
        <end position="188"/>
    </location>
</feature>
<feature type="transmembrane region" description="Helical" evidence="5">
    <location>
        <begin position="51"/>
        <end position="70"/>
    </location>
</feature>
<dbReference type="PANTHER" id="PTHR42718:SF49">
    <property type="entry name" value="EXPORT PROTEIN"/>
    <property type="match status" value="1"/>
</dbReference>
<comment type="subcellular location">
    <subcellularLocation>
        <location evidence="1">Membrane</location>
        <topology evidence="1">Multi-pass membrane protein</topology>
    </subcellularLocation>
</comment>
<dbReference type="Gene3D" id="1.20.1250.20">
    <property type="entry name" value="MFS general substrate transporter like domains"/>
    <property type="match status" value="1"/>
</dbReference>
<feature type="transmembrane region" description="Helical" evidence="5">
    <location>
        <begin position="141"/>
        <end position="163"/>
    </location>
</feature>
<dbReference type="Pfam" id="PF07690">
    <property type="entry name" value="MFS_1"/>
    <property type="match status" value="1"/>
</dbReference>
<keyword evidence="8" id="KW-1185">Reference proteome</keyword>
<feature type="transmembrane region" description="Helical" evidence="5">
    <location>
        <begin position="270"/>
        <end position="293"/>
    </location>
</feature>
<evidence type="ECO:0000313" key="8">
    <source>
        <dbReference type="Proteomes" id="UP000663181"/>
    </source>
</evidence>
<feature type="transmembrane region" description="Helical" evidence="5">
    <location>
        <begin position="82"/>
        <end position="105"/>
    </location>
</feature>
<evidence type="ECO:0000256" key="1">
    <source>
        <dbReference type="ARBA" id="ARBA00004141"/>
    </source>
</evidence>
<feature type="transmembrane region" description="Helical" evidence="5">
    <location>
        <begin position="330"/>
        <end position="350"/>
    </location>
</feature>
<reference evidence="7 8" key="1">
    <citation type="submission" date="2020-10" db="EMBL/GenBank/DDBJ databases">
        <title>Phylogeny of dyella-like bacteria.</title>
        <authorList>
            <person name="Fu J."/>
        </authorList>
    </citation>
    <scope>NUCLEOTIDE SEQUENCE [LARGE SCALE GENOMIC DNA]</scope>
    <source>
        <strain evidence="7 8">DHOB09</strain>
    </source>
</reference>
<evidence type="ECO:0000256" key="2">
    <source>
        <dbReference type="ARBA" id="ARBA00022692"/>
    </source>
</evidence>
<dbReference type="SUPFAM" id="SSF103473">
    <property type="entry name" value="MFS general substrate transporter"/>
    <property type="match status" value="1"/>
</dbReference>
<evidence type="ECO:0000256" key="5">
    <source>
        <dbReference type="SAM" id="Phobius"/>
    </source>
</evidence>
<accession>A0ABX7GW82</accession>
<feature type="transmembrane region" description="Helical" evidence="5">
    <location>
        <begin position="362"/>
        <end position="384"/>
    </location>
</feature>
<feature type="transmembrane region" description="Helical" evidence="5">
    <location>
        <begin position="200"/>
        <end position="221"/>
    </location>
</feature>
<evidence type="ECO:0000259" key="6">
    <source>
        <dbReference type="PROSITE" id="PS50850"/>
    </source>
</evidence>
<dbReference type="InterPro" id="IPR005829">
    <property type="entry name" value="Sugar_transporter_CS"/>
</dbReference>
<feature type="transmembrane region" description="Helical" evidence="5">
    <location>
        <begin position="305"/>
        <end position="323"/>
    </location>
</feature>
<feature type="transmembrane region" description="Helical" evidence="5">
    <location>
        <begin position="405"/>
        <end position="425"/>
    </location>
</feature>
<dbReference type="CDD" id="cd17321">
    <property type="entry name" value="MFS_MMR_MDR_like"/>
    <property type="match status" value="1"/>
</dbReference>
<keyword evidence="2 5" id="KW-0812">Transmembrane</keyword>
<feature type="transmembrane region" description="Helical" evidence="5">
    <location>
        <begin position="476"/>
        <end position="496"/>
    </location>
</feature>
<gene>
    <name evidence="7" type="ORF">ISN74_01625</name>
</gene>
<feature type="transmembrane region" description="Helical" evidence="5">
    <location>
        <begin position="227"/>
        <end position="250"/>
    </location>
</feature>
<dbReference type="InterPro" id="IPR036259">
    <property type="entry name" value="MFS_trans_sf"/>
</dbReference>
<proteinExistence type="predicted"/>